<reference evidence="1" key="1">
    <citation type="submission" date="2023-07" db="EMBL/GenBank/DDBJ databases">
        <title>Black Yeasts Isolated from many extreme environments.</title>
        <authorList>
            <person name="Coleine C."/>
            <person name="Stajich J.E."/>
            <person name="Selbmann L."/>
        </authorList>
    </citation>
    <scope>NUCLEOTIDE SEQUENCE</scope>
    <source>
        <strain evidence="1">CCFEE 5714</strain>
    </source>
</reference>
<accession>A0ACC3N5P9</accession>
<dbReference type="EMBL" id="JAUTXU010000082">
    <property type="protein sequence ID" value="KAK3710702.1"/>
    <property type="molecule type" value="Genomic_DNA"/>
</dbReference>
<comment type="caution">
    <text evidence="1">The sequence shown here is derived from an EMBL/GenBank/DDBJ whole genome shotgun (WGS) entry which is preliminary data.</text>
</comment>
<protein>
    <submittedName>
        <fullName evidence="1">Uncharacterized protein</fullName>
    </submittedName>
</protein>
<sequence length="255" mass="28825">MDLAFEHSISGMGRFFVLAASTKTQRKCHDAPSLSSSSLELKHRAKNRKSESDMANSNTSASSCSNCFKRAWPGRPAHQICGKCHRAAYCNRTCQTADWKRHKAYCGRTDGPSLRSRIEQRTGAKSLRELPEDDVYRFLIDSFRLRVGDELHCGAMMYKKEINAGDMVARFRDYLKQAETAGQLLPEWWNEEKREACVAKGDRKDHFSTLHREIPQEQVEAQYGGDILVSSRMRLFAEEATGLSQKEALAVAAAR</sequence>
<gene>
    <name evidence="1" type="ORF">LTR37_010121</name>
</gene>
<evidence type="ECO:0000313" key="2">
    <source>
        <dbReference type="Proteomes" id="UP001281147"/>
    </source>
</evidence>
<evidence type="ECO:0000313" key="1">
    <source>
        <dbReference type="EMBL" id="KAK3710702.1"/>
    </source>
</evidence>
<name>A0ACC3N5P9_9PEZI</name>
<organism evidence="1 2">
    <name type="scientific">Vermiconidia calcicola</name>
    <dbReference type="NCBI Taxonomy" id="1690605"/>
    <lineage>
        <taxon>Eukaryota</taxon>
        <taxon>Fungi</taxon>
        <taxon>Dikarya</taxon>
        <taxon>Ascomycota</taxon>
        <taxon>Pezizomycotina</taxon>
        <taxon>Dothideomycetes</taxon>
        <taxon>Dothideomycetidae</taxon>
        <taxon>Mycosphaerellales</taxon>
        <taxon>Extremaceae</taxon>
        <taxon>Vermiconidia</taxon>
    </lineage>
</organism>
<keyword evidence="2" id="KW-1185">Reference proteome</keyword>
<proteinExistence type="predicted"/>
<dbReference type="Proteomes" id="UP001281147">
    <property type="component" value="Unassembled WGS sequence"/>
</dbReference>